<protein>
    <submittedName>
        <fullName evidence="3">Transposon transposition protein B</fullName>
    </submittedName>
</protein>
<dbReference type="EMBL" id="AQQV01000001">
    <property type="protein sequence ID" value="ORE89470.1"/>
    <property type="molecule type" value="Genomic_DNA"/>
</dbReference>
<dbReference type="STRING" id="1317117.ATO7_06305"/>
<gene>
    <name evidence="3" type="ORF">ATO7_06305</name>
</gene>
<dbReference type="InterPro" id="IPR001584">
    <property type="entry name" value="Integrase_cat-core"/>
</dbReference>
<evidence type="ECO:0000313" key="3">
    <source>
        <dbReference type="EMBL" id="ORE89470.1"/>
    </source>
</evidence>
<reference evidence="3 4" key="1">
    <citation type="submission" date="2013-04" db="EMBL/GenBank/DDBJ databases">
        <title>Oceanococcus atlanticus 22II-S10r2 Genome Sequencing.</title>
        <authorList>
            <person name="Lai Q."/>
            <person name="Li G."/>
            <person name="Shao Z."/>
        </authorList>
    </citation>
    <scope>NUCLEOTIDE SEQUENCE [LARGE SCALE GENOMIC DNA]</scope>
    <source>
        <strain evidence="3 4">22II-S10r2</strain>
    </source>
</reference>
<keyword evidence="4" id="KW-1185">Reference proteome</keyword>
<feature type="compositionally biased region" description="Basic residues" evidence="1">
    <location>
        <begin position="562"/>
        <end position="572"/>
    </location>
</feature>
<dbReference type="InterPro" id="IPR012337">
    <property type="entry name" value="RNaseH-like_sf"/>
</dbReference>
<feature type="domain" description="Integrase catalytic" evidence="2">
    <location>
        <begin position="217"/>
        <end position="426"/>
    </location>
</feature>
<accession>A0A1Y1SJB9</accession>
<organism evidence="3 4">
    <name type="scientific">Oceanococcus atlanticus</name>
    <dbReference type="NCBI Taxonomy" id="1317117"/>
    <lineage>
        <taxon>Bacteria</taxon>
        <taxon>Pseudomonadati</taxon>
        <taxon>Pseudomonadota</taxon>
        <taxon>Gammaproteobacteria</taxon>
        <taxon>Chromatiales</taxon>
        <taxon>Oceanococcaceae</taxon>
        <taxon>Oceanococcus</taxon>
    </lineage>
</organism>
<dbReference type="GO" id="GO:0003676">
    <property type="term" value="F:nucleic acid binding"/>
    <property type="evidence" value="ECO:0007669"/>
    <property type="project" value="InterPro"/>
</dbReference>
<feature type="region of interest" description="Disordered" evidence="1">
    <location>
        <begin position="193"/>
        <end position="226"/>
    </location>
</feature>
<feature type="compositionally biased region" description="Polar residues" evidence="1">
    <location>
        <begin position="213"/>
        <end position="226"/>
    </location>
</feature>
<dbReference type="SUPFAM" id="SSF53098">
    <property type="entry name" value="Ribonuclease H-like"/>
    <property type="match status" value="1"/>
</dbReference>
<feature type="region of interest" description="Disordered" evidence="1">
    <location>
        <begin position="559"/>
        <end position="611"/>
    </location>
</feature>
<dbReference type="PROSITE" id="PS50994">
    <property type="entry name" value="INTEGRASE"/>
    <property type="match status" value="1"/>
</dbReference>
<dbReference type="InterPro" id="IPR036397">
    <property type="entry name" value="RNaseH_sf"/>
</dbReference>
<dbReference type="Gene3D" id="3.30.420.10">
    <property type="entry name" value="Ribonuclease H-like superfamily/Ribonuclease H"/>
    <property type="match status" value="1"/>
</dbReference>
<sequence length="629" mass="72113">MSVLSITNGNTYEVSGREVVLQTVINLQRCVVLDPATGELEITKTSKLRAVTKPNEGLTAKRQDVSKYTDEQWSEAKARLELIEPLLNQRRRSRADVEERSEEVNSSPATLYRYLRRYRELGLFGLVDGRTDRTDVTFRLDDRVEQVIADVIGEKYKTVEAPRPAAVIEEVHRRCHVLGLRKPAANTVRDRIDRERGRGTSRVRRERRDEEQFTASPSSLPNNKTNLGIYQIDHTPMDVAIVDDEGREFSGRPYLTMAIDTSDRMVGGVFVSLDPPSVQSVALCVHNAIFPKDQYLEELGVEGEWPVWGIPDSIHCDNGPDFRAEAVQKGCDFNGIDLTWRPVKRAKWGGHIERLLGTANGKLVQFPGKIETPDRRKVRYNSEKRAIFTMREIEELLVHWIVNIYQKQRHRGLGGRVPFAVHQELLLGAENTVGRGIPDVPQNAQRMLCDFLPIEYRTVQQYGVQIMNVRFYGPEIERFVGQRNPHTDDGRYIIRLDRRKASPVYLYDHEQRDYIELHFANLGRSNCSWWEIEEANRRLREQGLRDYDEDAVFRAMEDMERRKARSQKKTKQARKEQQKKVARAQSVDRTEALRTNAASAPLPAPGDDGLLDDLNIDDLDLGAIETLSD</sequence>
<evidence type="ECO:0000256" key="1">
    <source>
        <dbReference type="SAM" id="MobiDB-lite"/>
    </source>
</evidence>
<dbReference type="InterPro" id="IPR015378">
    <property type="entry name" value="Transposase-like_Mu_C"/>
</dbReference>
<dbReference type="AlphaFoldDB" id="A0A1Y1SJB9"/>
<dbReference type="Proteomes" id="UP000192342">
    <property type="component" value="Unassembled WGS sequence"/>
</dbReference>
<dbReference type="RefSeq" id="WP_083560612.1">
    <property type="nucleotide sequence ID" value="NZ_AQQV01000001.1"/>
</dbReference>
<dbReference type="OrthoDB" id="501284at2"/>
<dbReference type="Pfam" id="PF09299">
    <property type="entry name" value="Mu-transpos_C"/>
    <property type="match status" value="1"/>
</dbReference>
<name>A0A1Y1SJB9_9GAMM</name>
<evidence type="ECO:0000313" key="4">
    <source>
        <dbReference type="Proteomes" id="UP000192342"/>
    </source>
</evidence>
<proteinExistence type="predicted"/>
<evidence type="ECO:0000259" key="2">
    <source>
        <dbReference type="PROSITE" id="PS50994"/>
    </source>
</evidence>
<comment type="caution">
    <text evidence="3">The sequence shown here is derived from an EMBL/GenBank/DDBJ whole genome shotgun (WGS) entry which is preliminary data.</text>
</comment>
<dbReference type="GO" id="GO:0015074">
    <property type="term" value="P:DNA integration"/>
    <property type="evidence" value="ECO:0007669"/>
    <property type="project" value="InterPro"/>
</dbReference>